<feature type="region of interest" description="Disordered" evidence="1">
    <location>
        <begin position="1"/>
        <end position="37"/>
    </location>
</feature>
<proteinExistence type="predicted"/>
<protein>
    <submittedName>
        <fullName evidence="2">Uncharacterized protein</fullName>
    </submittedName>
</protein>
<feature type="compositionally biased region" description="Polar residues" evidence="1">
    <location>
        <begin position="1"/>
        <end position="10"/>
    </location>
</feature>
<dbReference type="EMBL" id="HBGY01034056">
    <property type="protein sequence ID" value="CAD9615360.1"/>
    <property type="molecule type" value="Transcribed_RNA"/>
</dbReference>
<accession>A0A7S2LSW7</accession>
<evidence type="ECO:0000256" key="1">
    <source>
        <dbReference type="SAM" id="MobiDB-lite"/>
    </source>
</evidence>
<sequence length="253" mass="25745">MYLGYTSNPQHGAGSGRSANLDGNGASSGSGSGGAIAPATATAATQLSMATAGVSGLQHQNQQNQQNQVPLSSYLPMQGNQQQQFSGSGNNNARGGGGDAMAYYSHENYGSAVNAAGPSFPQNQWFGGKSGGQQGGGVDAAIATTRYSDQGCLTQEKEAASLNAHAQTSALPAMFGMKNDSAESDAKKSGSMYPEISGTVANVSSSGAPASPNAKKTELMQVTSLDYVPENADPSVDAALPHDLDNIWDKFPS</sequence>
<name>A0A7S2LSW7_9STRA</name>
<gene>
    <name evidence="2" type="ORF">LDAN0321_LOCUS21411</name>
</gene>
<reference evidence="2" key="1">
    <citation type="submission" date="2021-01" db="EMBL/GenBank/DDBJ databases">
        <authorList>
            <person name="Corre E."/>
            <person name="Pelletier E."/>
            <person name="Niang G."/>
            <person name="Scheremetjew M."/>
            <person name="Finn R."/>
            <person name="Kale V."/>
            <person name="Holt S."/>
            <person name="Cochrane G."/>
            <person name="Meng A."/>
            <person name="Brown T."/>
            <person name="Cohen L."/>
        </authorList>
    </citation>
    <scope>NUCLEOTIDE SEQUENCE</scope>
    <source>
        <strain evidence="2">B650</strain>
    </source>
</reference>
<evidence type="ECO:0000313" key="2">
    <source>
        <dbReference type="EMBL" id="CAD9615360.1"/>
    </source>
</evidence>
<dbReference type="AlphaFoldDB" id="A0A7S2LSW7"/>
<organism evidence="2">
    <name type="scientific">Leptocylindrus danicus</name>
    <dbReference type="NCBI Taxonomy" id="163516"/>
    <lineage>
        <taxon>Eukaryota</taxon>
        <taxon>Sar</taxon>
        <taxon>Stramenopiles</taxon>
        <taxon>Ochrophyta</taxon>
        <taxon>Bacillariophyta</taxon>
        <taxon>Coscinodiscophyceae</taxon>
        <taxon>Chaetocerotophycidae</taxon>
        <taxon>Leptocylindrales</taxon>
        <taxon>Leptocylindraceae</taxon>
        <taxon>Leptocylindrus</taxon>
    </lineage>
</organism>